<dbReference type="EMBL" id="FNAV01000013">
    <property type="protein sequence ID" value="SDF12769.1"/>
    <property type="molecule type" value="Genomic_DNA"/>
</dbReference>
<dbReference type="STRING" id="282683.SAMN04488105_1132"/>
<protein>
    <submittedName>
        <fullName evidence="2">Uncharacterized protein</fullName>
    </submittedName>
</protein>
<feature type="signal peptide" evidence="1">
    <location>
        <begin position="1"/>
        <end position="24"/>
    </location>
</feature>
<name>A0A1G7IKE6_9RHOB</name>
<organism evidence="2 3">
    <name type="scientific">Salipiger thiooxidans</name>
    <dbReference type="NCBI Taxonomy" id="282683"/>
    <lineage>
        <taxon>Bacteria</taxon>
        <taxon>Pseudomonadati</taxon>
        <taxon>Pseudomonadota</taxon>
        <taxon>Alphaproteobacteria</taxon>
        <taxon>Rhodobacterales</taxon>
        <taxon>Roseobacteraceae</taxon>
        <taxon>Salipiger</taxon>
    </lineage>
</organism>
<evidence type="ECO:0000313" key="3">
    <source>
        <dbReference type="Proteomes" id="UP000198994"/>
    </source>
</evidence>
<feature type="chain" id="PRO_5011769795" evidence="1">
    <location>
        <begin position="25"/>
        <end position="80"/>
    </location>
</feature>
<reference evidence="3" key="1">
    <citation type="submission" date="2016-10" db="EMBL/GenBank/DDBJ databases">
        <authorList>
            <person name="Varghese N."/>
            <person name="Submissions S."/>
        </authorList>
    </citation>
    <scope>NUCLEOTIDE SEQUENCE [LARGE SCALE GENOMIC DNA]</scope>
    <source>
        <strain evidence="3">DSM 10146</strain>
    </source>
</reference>
<gene>
    <name evidence="2" type="ORF">SAMN04488105_1132</name>
</gene>
<accession>A0A1G7IKE6</accession>
<keyword evidence="1" id="KW-0732">Signal</keyword>
<evidence type="ECO:0000256" key="1">
    <source>
        <dbReference type="SAM" id="SignalP"/>
    </source>
</evidence>
<keyword evidence="3" id="KW-1185">Reference proteome</keyword>
<dbReference type="OrthoDB" id="9812089at2"/>
<evidence type="ECO:0000313" key="2">
    <source>
        <dbReference type="EMBL" id="SDF12769.1"/>
    </source>
</evidence>
<sequence>MRFHLLTLPGALAASSLLTSPVLARSTKRDAGQEAANLELVTEFHQSVFLDHKVEESASVVADDDIRHDPEAAANENGMF</sequence>
<dbReference type="Proteomes" id="UP000198994">
    <property type="component" value="Unassembled WGS sequence"/>
</dbReference>
<proteinExistence type="predicted"/>
<dbReference type="RefSeq" id="WP_089961991.1">
    <property type="nucleotide sequence ID" value="NZ_FNAV01000013.1"/>
</dbReference>
<dbReference type="AlphaFoldDB" id="A0A1G7IKE6"/>